<organism evidence="1 2">
    <name type="scientific">Hymenobacter canadensis</name>
    <dbReference type="NCBI Taxonomy" id="2999067"/>
    <lineage>
        <taxon>Bacteria</taxon>
        <taxon>Pseudomonadati</taxon>
        <taxon>Bacteroidota</taxon>
        <taxon>Cytophagia</taxon>
        <taxon>Cytophagales</taxon>
        <taxon>Hymenobacteraceae</taxon>
        <taxon>Hymenobacter</taxon>
    </lineage>
</organism>
<dbReference type="Proteomes" id="UP001211005">
    <property type="component" value="Chromosome"/>
</dbReference>
<evidence type="ECO:0000313" key="2">
    <source>
        <dbReference type="Proteomes" id="UP001211005"/>
    </source>
</evidence>
<keyword evidence="2" id="KW-1185">Reference proteome</keyword>
<sequence>MALTVCSTNMAALCCRDDTDQLPANLDALAQKQGYWEWQNSFTEGPVVSPATVGYSRQLVFGTNGQLTIRHNNQPFSEVPYQVSSSTLPRCGTPQQPVSLVTFTAELANNDRKAYSLSTDAAGTHLMLVGEDACFDGGYTENYLWKAD</sequence>
<accession>A0ABY7LRH5</accession>
<proteinExistence type="predicted"/>
<dbReference type="EMBL" id="CP114767">
    <property type="protein sequence ID" value="WBA42046.1"/>
    <property type="molecule type" value="Genomic_DNA"/>
</dbReference>
<gene>
    <name evidence="1" type="ORF">O3303_00460</name>
</gene>
<protein>
    <submittedName>
        <fullName evidence="1">Uncharacterized protein</fullName>
    </submittedName>
</protein>
<dbReference type="RefSeq" id="WP_269560104.1">
    <property type="nucleotide sequence ID" value="NZ_CP114767.1"/>
</dbReference>
<reference evidence="1 2" key="1">
    <citation type="submission" date="2022-12" db="EMBL/GenBank/DDBJ databases">
        <title>Hymenobacter canadensis sp. nov. isolated from lake water of the Cambridge Bay, Canada.</title>
        <authorList>
            <person name="Kim W.H."/>
            <person name="Lee Y.M."/>
        </authorList>
    </citation>
    <scope>NUCLEOTIDE SEQUENCE [LARGE SCALE GENOMIC DNA]</scope>
    <source>
        <strain evidence="1 2">PAMC 29467</strain>
    </source>
</reference>
<name>A0ABY7LRH5_9BACT</name>
<evidence type="ECO:0000313" key="1">
    <source>
        <dbReference type="EMBL" id="WBA42046.1"/>
    </source>
</evidence>